<feature type="domain" description="Anthranilate synthase component I N-terminal" evidence="6">
    <location>
        <begin position="40"/>
        <end position="201"/>
    </location>
</feature>
<dbReference type="Proteomes" id="UP000669179">
    <property type="component" value="Unassembled WGS sequence"/>
</dbReference>
<gene>
    <name evidence="7" type="ORF">J4573_10690</name>
</gene>
<dbReference type="GO" id="GO:0000162">
    <property type="term" value="P:L-tryptophan biosynthetic process"/>
    <property type="evidence" value="ECO:0007669"/>
    <property type="project" value="UniProtKB-UniRule"/>
</dbReference>
<comment type="caution">
    <text evidence="7">The sequence shown here is derived from an EMBL/GenBank/DDBJ whole genome shotgun (WGS) entry which is preliminary data.</text>
</comment>
<feature type="domain" description="Chorismate-utilising enzyme C-terminal" evidence="5">
    <location>
        <begin position="272"/>
        <end position="522"/>
    </location>
</feature>
<dbReference type="Pfam" id="PF00117">
    <property type="entry name" value="GATase"/>
    <property type="match status" value="1"/>
</dbReference>
<dbReference type="PROSITE" id="PS51273">
    <property type="entry name" value="GATASE_TYPE_1"/>
    <property type="match status" value="1"/>
</dbReference>
<dbReference type="GO" id="GO:0004049">
    <property type="term" value="F:anthranilate synthase activity"/>
    <property type="evidence" value="ECO:0007669"/>
    <property type="project" value="UniProtKB-UniRule"/>
</dbReference>
<evidence type="ECO:0000259" key="6">
    <source>
        <dbReference type="Pfam" id="PF04715"/>
    </source>
</evidence>
<protein>
    <recommendedName>
        <fullName evidence="2">Anthranilate synthase</fullName>
        <ecNumber evidence="2">4.1.3.27</ecNumber>
    </recommendedName>
</protein>
<evidence type="ECO:0000256" key="1">
    <source>
        <dbReference type="ARBA" id="ARBA00022962"/>
    </source>
</evidence>
<evidence type="ECO:0000259" key="5">
    <source>
        <dbReference type="Pfam" id="PF00425"/>
    </source>
</evidence>
<keyword evidence="2" id="KW-0057">Aromatic amino acid biosynthesis</keyword>
<reference evidence="7" key="1">
    <citation type="submission" date="2021-03" db="EMBL/GenBank/DDBJ databases">
        <authorList>
            <person name="Kanchanasin P."/>
            <person name="Saeng-In P."/>
            <person name="Phongsopitanun W."/>
            <person name="Yuki M."/>
            <person name="Kudo T."/>
            <person name="Ohkuma M."/>
            <person name="Tanasupawat S."/>
        </authorList>
    </citation>
    <scope>NUCLEOTIDE SEQUENCE</scope>
    <source>
        <strain evidence="7">GKU 128</strain>
    </source>
</reference>
<dbReference type="NCBIfam" id="TIGR01815">
    <property type="entry name" value="TrpE-clade3"/>
    <property type="match status" value="1"/>
</dbReference>
<comment type="catalytic activity">
    <reaction evidence="2">
        <text>chorismate + L-glutamine = anthranilate + pyruvate + L-glutamate + H(+)</text>
        <dbReference type="Rhea" id="RHEA:21732"/>
        <dbReference type="ChEBI" id="CHEBI:15361"/>
        <dbReference type="ChEBI" id="CHEBI:15378"/>
        <dbReference type="ChEBI" id="CHEBI:16567"/>
        <dbReference type="ChEBI" id="CHEBI:29748"/>
        <dbReference type="ChEBI" id="CHEBI:29985"/>
        <dbReference type="ChEBI" id="CHEBI:58359"/>
        <dbReference type="EC" id="4.1.3.27"/>
    </reaction>
</comment>
<evidence type="ECO:0000256" key="2">
    <source>
        <dbReference type="PIRNR" id="PIRNR036934"/>
    </source>
</evidence>
<comment type="pathway">
    <text evidence="2">Amino-acid biosynthesis; L-tryptophan biosynthesis; L-tryptophan from chorismate: step 1/5.</text>
</comment>
<dbReference type="InterPro" id="IPR017926">
    <property type="entry name" value="GATASE"/>
</dbReference>
<dbReference type="Pfam" id="PF04715">
    <property type="entry name" value="Anth_synt_I_N"/>
    <property type="match status" value="1"/>
</dbReference>
<dbReference type="Gene3D" id="3.40.50.880">
    <property type="match status" value="1"/>
</dbReference>
<proteinExistence type="predicted"/>
<dbReference type="EC" id="4.1.3.27" evidence="2"/>
<evidence type="ECO:0000313" key="7">
    <source>
        <dbReference type="EMBL" id="MBO2447555.1"/>
    </source>
</evidence>
<evidence type="ECO:0000259" key="4">
    <source>
        <dbReference type="Pfam" id="PF00117"/>
    </source>
</evidence>
<dbReference type="SUPFAM" id="SSF56322">
    <property type="entry name" value="ADC synthase"/>
    <property type="match status" value="1"/>
</dbReference>
<dbReference type="PANTHER" id="PTHR11236:SF9">
    <property type="entry name" value="ANTHRANILATE SYNTHASE COMPONENT 1"/>
    <property type="match status" value="1"/>
</dbReference>
<dbReference type="InterPro" id="IPR029062">
    <property type="entry name" value="Class_I_gatase-like"/>
</dbReference>
<feature type="region of interest" description="Disordered" evidence="3">
    <location>
        <begin position="537"/>
        <end position="559"/>
    </location>
</feature>
<dbReference type="EMBL" id="JAGEOJ010000004">
    <property type="protein sequence ID" value="MBO2447555.1"/>
    <property type="molecule type" value="Genomic_DNA"/>
</dbReference>
<dbReference type="InterPro" id="IPR019999">
    <property type="entry name" value="Anth_synth_I-like"/>
</dbReference>
<dbReference type="Gene3D" id="3.60.120.10">
    <property type="entry name" value="Anthranilate synthase"/>
    <property type="match status" value="1"/>
</dbReference>
<dbReference type="InterPro" id="IPR006805">
    <property type="entry name" value="Anth_synth_I_N"/>
</dbReference>
<keyword evidence="2 7" id="KW-0456">Lyase</keyword>
<dbReference type="PIRSF" id="PIRSF036934">
    <property type="entry name" value="TrpE-G"/>
    <property type="match status" value="1"/>
</dbReference>
<keyword evidence="1" id="KW-0315">Glutamine amidotransferase</keyword>
<dbReference type="SUPFAM" id="SSF52317">
    <property type="entry name" value="Class I glutamine amidotransferase-like"/>
    <property type="match status" value="1"/>
</dbReference>
<dbReference type="InterPro" id="IPR010112">
    <property type="entry name" value="TrpE-G_bact"/>
</dbReference>
<dbReference type="InterPro" id="IPR005801">
    <property type="entry name" value="ADC_synthase"/>
</dbReference>
<accession>A0A939P8C0</accession>
<dbReference type="InterPro" id="IPR006221">
    <property type="entry name" value="TrpG/PapA_dom"/>
</dbReference>
<keyword evidence="2" id="KW-0822">Tryptophan biosynthesis</keyword>
<organism evidence="7 8">
    <name type="scientific">Actinomadura barringtoniae</name>
    <dbReference type="NCBI Taxonomy" id="1427535"/>
    <lineage>
        <taxon>Bacteria</taxon>
        <taxon>Bacillati</taxon>
        <taxon>Actinomycetota</taxon>
        <taxon>Actinomycetes</taxon>
        <taxon>Streptosporangiales</taxon>
        <taxon>Thermomonosporaceae</taxon>
        <taxon>Actinomadura</taxon>
    </lineage>
</organism>
<evidence type="ECO:0000313" key="8">
    <source>
        <dbReference type="Proteomes" id="UP000669179"/>
    </source>
</evidence>
<dbReference type="NCBIfam" id="NF010081">
    <property type="entry name" value="PRK13566.1"/>
    <property type="match status" value="1"/>
</dbReference>
<dbReference type="Pfam" id="PF00425">
    <property type="entry name" value="Chorismate_bind"/>
    <property type="match status" value="1"/>
</dbReference>
<feature type="compositionally biased region" description="Gly residues" evidence="3">
    <location>
        <begin position="238"/>
        <end position="249"/>
    </location>
</feature>
<feature type="compositionally biased region" description="Low complexity" evidence="3">
    <location>
        <begin position="537"/>
        <end position="546"/>
    </location>
</feature>
<sequence length="764" mass="83159">METDRYQPQTSEFVTAGGVRVTRTATPVDPERKSDVLNALVAAVGERRGGVLSSGMEYPGRYSRWHMAYLDPCLEIVARGRSVTARALNGRGEVLLPALAGALRGIGEVRADERDRFEVFVPPTEEFFTEEERSRQPTVFTAIRAVTDLFRCDDPHLGLYGAFGYDLSLQFEPLRLNLERPDDQRDLVLHLADEMVVVDRKLEVSHRMSYDFEVAGASTAGLPRETEPTPAADRSEASGGGAALAGGTEGSSPQNDAVVAADLPPQPVPGVYAQMVRDAKEKFIRGDLFEVTPGHAMYARCEAPSAFFERLRETNPAPYEFLFNLGDGEYLVGASPEMFVRVNGDRVETCPIAGTIRRGQDALEDAEQIRTILTSAKDESELTMCTDVDRNDKSRICVPGSVKVLGRRQIELYSRLIHTVDHIEGRLRPGFDALDAFLTHMWAVTVTGAPKAWAMQFIEDHEDSPRRWYGGAVGFVGFDGSMNTGLTLRTAQIQNGVATVRAGATLLYDSDPDEEERETHLKASALLGALAETAAAQAEDGAAADGGDAEAEPEAERAGDGMKVVLVDHEDSFVNTLADYFRQQGAEVVTLRHGFPAELLDRHAPDLVVLSPGPGRPADFAMATLLDALDDRGLPVFGVCLGLQAMVEHAGGELGLLPEPSHGKPGRVKVAGGALFDGLPDEITAARYHSLHARPEQVKRFQITALTGDVVMAIEDPERRRWAVQFHPESILTAAGRSGHQIVANVLRLCRDQDRDQGRGGDRS</sequence>
<dbReference type="InterPro" id="IPR015890">
    <property type="entry name" value="Chorismate_C"/>
</dbReference>
<dbReference type="PANTHER" id="PTHR11236">
    <property type="entry name" value="AMINOBENZOATE/ANTHRANILATE SYNTHASE"/>
    <property type="match status" value="1"/>
</dbReference>
<dbReference type="PRINTS" id="PR00096">
    <property type="entry name" value="GATASE"/>
</dbReference>
<dbReference type="RefSeq" id="WP_208255198.1">
    <property type="nucleotide sequence ID" value="NZ_JAGEOJ010000004.1"/>
</dbReference>
<keyword evidence="8" id="KW-1185">Reference proteome</keyword>
<keyword evidence="2" id="KW-0028">Amino-acid biosynthesis</keyword>
<dbReference type="AlphaFoldDB" id="A0A939P8C0"/>
<feature type="region of interest" description="Disordered" evidence="3">
    <location>
        <begin position="219"/>
        <end position="264"/>
    </location>
</feature>
<feature type="domain" description="Glutamine amidotransferase" evidence="4">
    <location>
        <begin position="565"/>
        <end position="737"/>
    </location>
</feature>
<dbReference type="CDD" id="cd01743">
    <property type="entry name" value="GATase1_Anthranilate_Synthase"/>
    <property type="match status" value="1"/>
</dbReference>
<name>A0A939P8C0_9ACTN</name>
<evidence type="ECO:0000256" key="3">
    <source>
        <dbReference type="SAM" id="MobiDB-lite"/>
    </source>
</evidence>
<dbReference type="PRINTS" id="PR00097">
    <property type="entry name" value="ANTSNTHASEII"/>
</dbReference>